<accession>A0ABV9QF49</accession>
<dbReference type="PANTHER" id="PTHR44858">
    <property type="entry name" value="TETRATRICOPEPTIDE REPEAT PROTEIN 6"/>
    <property type="match status" value="1"/>
</dbReference>
<gene>
    <name evidence="4" type="ORF">ACFO6X_11945</name>
</gene>
<dbReference type="InterPro" id="IPR011990">
    <property type="entry name" value="TPR-like_helical_dom_sf"/>
</dbReference>
<keyword evidence="2 3" id="KW-0802">TPR repeat</keyword>
<dbReference type="SUPFAM" id="SSF81901">
    <property type="entry name" value="HCP-like"/>
    <property type="match status" value="1"/>
</dbReference>
<dbReference type="SUPFAM" id="SSF53756">
    <property type="entry name" value="UDP-Glycosyltransferase/glycogen phosphorylase"/>
    <property type="match status" value="1"/>
</dbReference>
<dbReference type="Pfam" id="PF13432">
    <property type="entry name" value="TPR_16"/>
    <property type="match status" value="1"/>
</dbReference>
<dbReference type="InterPro" id="IPR019734">
    <property type="entry name" value="TPR_rpt"/>
</dbReference>
<dbReference type="PANTHER" id="PTHR44858:SF1">
    <property type="entry name" value="UDP-N-ACETYLGLUCOSAMINE--PEPTIDE N-ACETYLGLUCOSAMINYLTRANSFERASE SPINDLY-RELATED"/>
    <property type="match status" value="1"/>
</dbReference>
<dbReference type="SMART" id="SM00028">
    <property type="entry name" value="TPR"/>
    <property type="match status" value="6"/>
</dbReference>
<dbReference type="EMBL" id="JBHSHJ010000010">
    <property type="protein sequence ID" value="MFC4789690.1"/>
    <property type="molecule type" value="Genomic_DNA"/>
</dbReference>
<dbReference type="Pfam" id="PF13174">
    <property type="entry name" value="TPR_6"/>
    <property type="match status" value="1"/>
</dbReference>
<evidence type="ECO:0000256" key="1">
    <source>
        <dbReference type="ARBA" id="ARBA00022737"/>
    </source>
</evidence>
<dbReference type="Proteomes" id="UP001596001">
    <property type="component" value="Unassembled WGS sequence"/>
</dbReference>
<protein>
    <submittedName>
        <fullName evidence="4">Tetratricopeptide repeat protein</fullName>
    </submittedName>
</protein>
<feature type="repeat" description="TPR" evidence="3">
    <location>
        <begin position="130"/>
        <end position="163"/>
    </location>
</feature>
<reference evidence="5" key="1">
    <citation type="journal article" date="2019" name="Int. J. Syst. Evol. Microbiol.">
        <title>The Global Catalogue of Microorganisms (GCM) 10K type strain sequencing project: providing services to taxonomists for standard genome sequencing and annotation.</title>
        <authorList>
            <consortium name="The Broad Institute Genomics Platform"/>
            <consortium name="The Broad Institute Genome Sequencing Center for Infectious Disease"/>
            <person name="Wu L."/>
            <person name="Ma J."/>
        </authorList>
    </citation>
    <scope>NUCLEOTIDE SEQUENCE [LARGE SCALE GENOMIC DNA]</scope>
    <source>
        <strain evidence="5">CCUG 49452</strain>
    </source>
</reference>
<dbReference type="Gene3D" id="3.40.50.2000">
    <property type="entry name" value="Glycogen Phosphorylase B"/>
    <property type="match status" value="1"/>
</dbReference>
<keyword evidence="1" id="KW-0677">Repeat</keyword>
<dbReference type="SUPFAM" id="SSF48452">
    <property type="entry name" value="TPR-like"/>
    <property type="match status" value="1"/>
</dbReference>
<name>A0ABV9QF49_9BURK</name>
<dbReference type="Pfam" id="PF12895">
    <property type="entry name" value="ANAPC3"/>
    <property type="match status" value="1"/>
</dbReference>
<sequence length="592" mass="67502">MIFRWLRQRRNNTPSLTTTTNPTENNRENIALSKIDDLLEKGDIEAAEKSLNELLQEDTANSVAMLQMAKLYRLQGKFSDSIQWAERSLLDHENPAEVHYQQGETLLAMKDIQGALDSINTALALDENHLKAWLRYGDILARQEKYNQALDAYKTALSFSDEKHENLINLQIAQTLHALRSWPDAVDAYKKVLSKDPENVTAWTALGHVELVQDNDASALIAYIKAREICEKNSIPIPLTLELHLAMCYQYSARWNEALILYRKLHTQYPKDSNVSWYLSQCELAMGNWERGWEFYGSRFLTKASSWRAMPFAIWHGEEALNKTLLVLADQGLGDEIMFSSCVLEAKKRVGHLILECEPRLEKLFIRSFSGISVVASERERSTRWLKDYPQPDFQIASGDLPALFRQNRNKFPDHHGYLKADPDRIAYWANRLNDCGPGVKIGISWRGGVPLTRGRVRSTTAQDWKSILNTPNCQFINLQYGNYQEDLAEFSSLAPGRVHDFPEVIPDYDETAALVMALDLVITVCTSIVHLSGALGKEVWVLVPHVPGWRYQASGNSMPWYPSAHLFRQTDAGNWKDACQNLSFALQKRQK</sequence>
<dbReference type="InterPro" id="IPR050498">
    <property type="entry name" value="Ycf3"/>
</dbReference>
<evidence type="ECO:0000256" key="3">
    <source>
        <dbReference type="PROSITE-ProRule" id="PRU00339"/>
    </source>
</evidence>
<evidence type="ECO:0000256" key="2">
    <source>
        <dbReference type="ARBA" id="ARBA00022803"/>
    </source>
</evidence>
<comment type="caution">
    <text evidence="4">The sequence shown here is derived from an EMBL/GenBank/DDBJ whole genome shotgun (WGS) entry which is preliminary data.</text>
</comment>
<dbReference type="PROSITE" id="PS50005">
    <property type="entry name" value="TPR"/>
    <property type="match status" value="2"/>
</dbReference>
<evidence type="ECO:0000313" key="5">
    <source>
        <dbReference type="Proteomes" id="UP001596001"/>
    </source>
</evidence>
<feature type="repeat" description="TPR" evidence="3">
    <location>
        <begin position="96"/>
        <end position="129"/>
    </location>
</feature>
<proteinExistence type="predicted"/>
<keyword evidence="5" id="KW-1185">Reference proteome</keyword>
<dbReference type="Gene3D" id="1.25.40.10">
    <property type="entry name" value="Tetratricopeptide repeat domain"/>
    <property type="match status" value="1"/>
</dbReference>
<organism evidence="4 5">
    <name type="scientific">Giesbergeria sinuosa</name>
    <dbReference type="NCBI Taxonomy" id="80883"/>
    <lineage>
        <taxon>Bacteria</taxon>
        <taxon>Pseudomonadati</taxon>
        <taxon>Pseudomonadota</taxon>
        <taxon>Betaproteobacteria</taxon>
        <taxon>Burkholderiales</taxon>
        <taxon>Comamonadaceae</taxon>
        <taxon>Giesbergeria</taxon>
    </lineage>
</organism>
<evidence type="ECO:0000313" key="4">
    <source>
        <dbReference type="EMBL" id="MFC4789690.1"/>
    </source>
</evidence>
<dbReference type="RefSeq" id="WP_382433315.1">
    <property type="nucleotide sequence ID" value="NZ_JBHSHJ010000010.1"/>
</dbReference>